<dbReference type="GO" id="GO:0009307">
    <property type="term" value="P:DNA restriction-modification system"/>
    <property type="evidence" value="ECO:0007669"/>
    <property type="project" value="UniProtKB-KW"/>
</dbReference>
<dbReference type="SUPFAM" id="SSF116734">
    <property type="entry name" value="DNA methylase specificity domain"/>
    <property type="match status" value="2"/>
</dbReference>
<keyword evidence="5" id="KW-0255">Endonuclease</keyword>
<dbReference type="InterPro" id="IPR000055">
    <property type="entry name" value="Restrct_endonuc_typeI_TRD"/>
</dbReference>
<dbReference type="PANTHER" id="PTHR43140">
    <property type="entry name" value="TYPE-1 RESTRICTION ENZYME ECOKI SPECIFICITY PROTEIN"/>
    <property type="match status" value="1"/>
</dbReference>
<dbReference type="CDD" id="cd17276">
    <property type="entry name" value="RMtype1_S_Sau1132ORF3780P-TRD1-CR1_like"/>
    <property type="match status" value="1"/>
</dbReference>
<evidence type="ECO:0000259" key="4">
    <source>
        <dbReference type="Pfam" id="PF01420"/>
    </source>
</evidence>
<keyword evidence="5" id="KW-0540">Nuclease</keyword>
<keyword evidence="2" id="KW-0680">Restriction system</keyword>
<dbReference type="Gene3D" id="3.90.220.20">
    <property type="entry name" value="DNA methylase specificity domains"/>
    <property type="match status" value="2"/>
</dbReference>
<dbReference type="GO" id="GO:0003677">
    <property type="term" value="F:DNA binding"/>
    <property type="evidence" value="ECO:0007669"/>
    <property type="project" value="UniProtKB-KW"/>
</dbReference>
<dbReference type="AlphaFoldDB" id="A0A926IMX3"/>
<feature type="domain" description="Type I restriction modification DNA specificity" evidence="4">
    <location>
        <begin position="271"/>
        <end position="437"/>
    </location>
</feature>
<dbReference type="InterPro" id="IPR051212">
    <property type="entry name" value="Type-I_RE_S_subunit"/>
</dbReference>
<proteinExistence type="inferred from homology"/>
<evidence type="ECO:0000256" key="1">
    <source>
        <dbReference type="ARBA" id="ARBA00010923"/>
    </source>
</evidence>
<comment type="similarity">
    <text evidence="1">Belongs to the type-I restriction system S methylase family.</text>
</comment>
<dbReference type="InterPro" id="IPR044946">
    <property type="entry name" value="Restrct_endonuc_typeI_TRD_sf"/>
</dbReference>
<keyword evidence="6" id="KW-1185">Reference proteome</keyword>
<dbReference type="GO" id="GO:0004519">
    <property type="term" value="F:endonuclease activity"/>
    <property type="evidence" value="ECO:0007669"/>
    <property type="project" value="UniProtKB-KW"/>
</dbReference>
<organism evidence="5 6">
    <name type="scientific">Jilunia laotingensis</name>
    <dbReference type="NCBI Taxonomy" id="2763675"/>
    <lineage>
        <taxon>Bacteria</taxon>
        <taxon>Pseudomonadati</taxon>
        <taxon>Bacteroidota</taxon>
        <taxon>Bacteroidia</taxon>
        <taxon>Bacteroidales</taxon>
        <taxon>Bacteroidaceae</taxon>
        <taxon>Jilunia</taxon>
    </lineage>
</organism>
<dbReference type="Pfam" id="PF01420">
    <property type="entry name" value="Methylase_S"/>
    <property type="match status" value="2"/>
</dbReference>
<evidence type="ECO:0000256" key="3">
    <source>
        <dbReference type="ARBA" id="ARBA00023125"/>
    </source>
</evidence>
<gene>
    <name evidence="5" type="ORF">H8744_00005</name>
</gene>
<protein>
    <submittedName>
        <fullName evidence="5">Restriction endonuclease subunit S</fullName>
    </submittedName>
</protein>
<comment type="caution">
    <text evidence="5">The sequence shown here is derived from an EMBL/GenBank/DDBJ whole genome shotgun (WGS) entry which is preliminary data.</text>
</comment>
<evidence type="ECO:0000256" key="2">
    <source>
        <dbReference type="ARBA" id="ARBA00022747"/>
    </source>
</evidence>
<evidence type="ECO:0000313" key="6">
    <source>
        <dbReference type="Proteomes" id="UP000651085"/>
    </source>
</evidence>
<dbReference type="Proteomes" id="UP000651085">
    <property type="component" value="Unassembled WGS sequence"/>
</dbReference>
<dbReference type="PANTHER" id="PTHR43140:SF1">
    <property type="entry name" value="TYPE I RESTRICTION ENZYME ECOKI SPECIFICITY SUBUNIT"/>
    <property type="match status" value="1"/>
</dbReference>
<name>A0A926IMX3_9BACT</name>
<feature type="non-terminal residue" evidence="5">
    <location>
        <position position="1"/>
    </location>
</feature>
<accession>A0A926IMX3</accession>
<evidence type="ECO:0000313" key="5">
    <source>
        <dbReference type="EMBL" id="MBC8591644.1"/>
    </source>
</evidence>
<feature type="domain" description="Type I restriction modification DNA specificity" evidence="4">
    <location>
        <begin position="1"/>
        <end position="167"/>
    </location>
</feature>
<dbReference type="EMBL" id="JACRTF010000001">
    <property type="protein sequence ID" value="MBC8591644.1"/>
    <property type="molecule type" value="Genomic_DNA"/>
</dbReference>
<sequence>PNGWQWERIGNIFETTSGSTPLSRNPDYYKNGNINWVRTTDLNNGILNKTEIQITSKAIIDYNLSILPQTSVCVAMYGGAGTIGKHCILHFDTTINQSVCAIQPNGFCNMDYIHTFIEYQRPFWMDFAAGSRKDPNINQLIIKHCLLPIPPQEEQLRIVTKLNQLYPYIYQYGNSQNRLNQINKEIWHSLKKSILQEAIQGKLVPQIAEEGTAQELLEPIRQEKLQLVKEGKLKKSALTDSIIFRGDDNKYYEQVGKKCLDITEQIPFETPKNWVWTRLSHIANIYAGNSISETKKKSKFTDVIGRYYIGTKDVDFNNRIIYDNGIAIPKQYEPDFRLAPNNSILMCIEGGSAGRKIAILNQDVCFGNKLCCFSPFVGIGKYMYYYLQSPSFFELFNLNKTGIIGGVSIAKVKEILIPLPPIKEQQRIVAQIEKLFEQLR</sequence>
<reference evidence="5" key="1">
    <citation type="submission" date="2020-08" db="EMBL/GenBank/DDBJ databases">
        <title>Genome public.</title>
        <authorList>
            <person name="Liu C."/>
            <person name="Sun Q."/>
        </authorList>
    </citation>
    <scope>NUCLEOTIDE SEQUENCE</scope>
    <source>
        <strain evidence="5">N12</strain>
    </source>
</reference>
<dbReference type="RefSeq" id="WP_151931211.1">
    <property type="nucleotide sequence ID" value="NZ_JACRTF010000001.1"/>
</dbReference>
<keyword evidence="5" id="KW-0378">Hydrolase</keyword>
<keyword evidence="3" id="KW-0238">DNA-binding</keyword>